<dbReference type="PANTHER" id="PTHR43130">
    <property type="entry name" value="ARAC-FAMILY TRANSCRIPTIONAL REGULATOR"/>
    <property type="match status" value="1"/>
</dbReference>
<dbReference type="InterPro" id="IPR029062">
    <property type="entry name" value="Class_I_gatase-like"/>
</dbReference>
<dbReference type="KEGG" id="fuv:JR347_04575"/>
<keyword evidence="1" id="KW-0732">Signal</keyword>
<feature type="chain" id="PRO_5037225422" evidence="1">
    <location>
        <begin position="21"/>
        <end position="244"/>
    </location>
</feature>
<dbReference type="PANTHER" id="PTHR43130:SF3">
    <property type="entry name" value="HTH-TYPE TRANSCRIPTIONAL REGULATOR RV1931C"/>
    <property type="match status" value="1"/>
</dbReference>
<dbReference type="Pfam" id="PF01965">
    <property type="entry name" value="DJ-1_PfpI"/>
    <property type="match status" value="1"/>
</dbReference>
<dbReference type="InterPro" id="IPR052158">
    <property type="entry name" value="INH-QAR"/>
</dbReference>
<keyword evidence="4" id="KW-1185">Reference proteome</keyword>
<accession>A0A974WJL6</accession>
<protein>
    <submittedName>
        <fullName evidence="3">DJ-1/PfpI family protein</fullName>
    </submittedName>
</protein>
<evidence type="ECO:0000256" key="1">
    <source>
        <dbReference type="SAM" id="SignalP"/>
    </source>
</evidence>
<evidence type="ECO:0000313" key="4">
    <source>
        <dbReference type="Proteomes" id="UP000662783"/>
    </source>
</evidence>
<feature type="domain" description="DJ-1/PfpI" evidence="2">
    <location>
        <begin position="43"/>
        <end position="204"/>
    </location>
</feature>
<dbReference type="Proteomes" id="UP000662783">
    <property type="component" value="Chromosome"/>
</dbReference>
<gene>
    <name evidence="3" type="ORF">JR347_04575</name>
</gene>
<evidence type="ECO:0000259" key="2">
    <source>
        <dbReference type="Pfam" id="PF01965"/>
    </source>
</evidence>
<organism evidence="3 4">
    <name type="scientific">Fulvivirga lutea</name>
    <dbReference type="NCBI Taxonomy" id="2810512"/>
    <lineage>
        <taxon>Bacteria</taxon>
        <taxon>Pseudomonadati</taxon>
        <taxon>Bacteroidota</taxon>
        <taxon>Cytophagia</taxon>
        <taxon>Cytophagales</taxon>
        <taxon>Fulvivirgaceae</taxon>
        <taxon>Fulvivirga</taxon>
    </lineage>
</organism>
<dbReference type="RefSeq" id="WP_205722871.1">
    <property type="nucleotide sequence ID" value="NZ_CP070608.1"/>
</dbReference>
<evidence type="ECO:0000313" key="3">
    <source>
        <dbReference type="EMBL" id="QSE98357.1"/>
    </source>
</evidence>
<dbReference type="AlphaFoldDB" id="A0A974WJL6"/>
<dbReference type="SUPFAM" id="SSF52317">
    <property type="entry name" value="Class I glutamine amidotransferase-like"/>
    <property type="match status" value="1"/>
</dbReference>
<proteinExistence type="predicted"/>
<name>A0A974WJL6_9BACT</name>
<dbReference type="Gene3D" id="3.40.50.880">
    <property type="match status" value="1"/>
</dbReference>
<sequence>MKKIGLLILSILFLHGCANNQEPSNSSDIEMPQAIMPSEKYNVAFVIVNGVYNSELVAPMDILHHTVYHTEPRMKVFTVAPDTTLITTFEGLKIKPDYSFASAQLPDINVLVVPSAEHSMSSDLENDELINFVKEKGNAANYVMSLCDGAFVLAQAGLVDGKESTTFPSDIDAYAQRFPQLKVHKGVSFVHDGKLITSVGGAKSYDPALYLSELLYGKKAAEGLARGLVIDWDINSIKFVRVAD</sequence>
<feature type="signal peptide" evidence="1">
    <location>
        <begin position="1"/>
        <end position="20"/>
    </location>
</feature>
<dbReference type="InterPro" id="IPR002818">
    <property type="entry name" value="DJ-1/PfpI"/>
</dbReference>
<dbReference type="EMBL" id="CP070608">
    <property type="protein sequence ID" value="QSE98357.1"/>
    <property type="molecule type" value="Genomic_DNA"/>
</dbReference>
<reference evidence="3" key="1">
    <citation type="submission" date="2021-02" db="EMBL/GenBank/DDBJ databases">
        <title>Fulvivirga sp. S481 isolated from sea water.</title>
        <authorList>
            <person name="Bae S.S."/>
            <person name="Baek K."/>
        </authorList>
    </citation>
    <scope>NUCLEOTIDE SEQUENCE</scope>
    <source>
        <strain evidence="3">S481</strain>
    </source>
</reference>